<dbReference type="EMBL" id="CM046114">
    <property type="protein sequence ID" value="KAI8419780.1"/>
    <property type="molecule type" value="Genomic_DNA"/>
</dbReference>
<protein>
    <submittedName>
        <fullName evidence="1">Uncharacterized protein</fullName>
    </submittedName>
</protein>
<accession>A0ACC0J5N2</accession>
<evidence type="ECO:0000313" key="1">
    <source>
        <dbReference type="EMBL" id="KAI8419780.1"/>
    </source>
</evidence>
<name>A0ACC0J5N2_CHOFU</name>
<dbReference type="Proteomes" id="UP001064048">
    <property type="component" value="Chromosome 14"/>
</dbReference>
<gene>
    <name evidence="1" type="ORF">MSG28_008440</name>
</gene>
<evidence type="ECO:0000313" key="2">
    <source>
        <dbReference type="Proteomes" id="UP001064048"/>
    </source>
</evidence>
<comment type="caution">
    <text evidence="1">The sequence shown here is derived from an EMBL/GenBank/DDBJ whole genome shotgun (WGS) entry which is preliminary data.</text>
</comment>
<sequence length="430" mass="48043">MWGHSSITVALLLYVAVVINSCPKWAPGETTTNNKGLRPPHGEDLDFDPNATTLFPKRYTKRTPEPEDLNGPKPGHPKWDKGWGAPEGQKTPWGGGGTNPTTPDPDARPGADYDPNYPHGFYYDQYGNKIPAKEGQTTYIDADGNERPIKGQKDEFPHGYYYDANGNKVAATEGQETYVDANGIKKPVRGRPDPYPHGYYYDADGNKVAAKEGQDYYFDADGNKKPVKQDYYPNGYYYDKNGNKIPAKPGQDYYYDEDGIKKPVIKDHGYYLDKDGNKVPAKPGQEFYYDENGNKKPIRGKPPAKENPNPWADDPNVPDSWKGLGPGFGGGPPPPWAWVPANYGKPAYCFLPPTKGKCQDKIMRFAYNPFKDECVEFPYSGCGGNGNNFLTKERCETECTKMPEPDCDPLAYDRSTKCKRGFDDDDDEPI</sequence>
<reference evidence="1 2" key="1">
    <citation type="journal article" date="2022" name="Genome Biol. Evol.">
        <title>The Spruce Budworm Genome: Reconstructing the Evolutionary History of Antifreeze Proteins.</title>
        <authorList>
            <person name="Beliveau C."/>
            <person name="Gagne P."/>
            <person name="Picq S."/>
            <person name="Vernygora O."/>
            <person name="Keeling C.I."/>
            <person name="Pinkney K."/>
            <person name="Doucet D."/>
            <person name="Wen F."/>
            <person name="Johnston J.S."/>
            <person name="Maaroufi H."/>
            <person name="Boyle B."/>
            <person name="Laroche J."/>
            <person name="Dewar K."/>
            <person name="Juretic N."/>
            <person name="Blackburn G."/>
            <person name="Nisole A."/>
            <person name="Brunet B."/>
            <person name="Brandao M."/>
            <person name="Lumley L."/>
            <person name="Duan J."/>
            <person name="Quan G."/>
            <person name="Lucarotti C.J."/>
            <person name="Roe A.D."/>
            <person name="Sperling F.A.H."/>
            <person name="Levesque R.C."/>
            <person name="Cusson M."/>
        </authorList>
    </citation>
    <scope>NUCLEOTIDE SEQUENCE [LARGE SCALE GENOMIC DNA]</scope>
    <source>
        <strain evidence="1">Glfc:IPQL:Cfum</strain>
    </source>
</reference>
<keyword evidence="2" id="KW-1185">Reference proteome</keyword>
<proteinExistence type="predicted"/>
<organism evidence="1 2">
    <name type="scientific">Choristoneura fumiferana</name>
    <name type="common">Spruce budworm moth</name>
    <name type="synonym">Archips fumiferana</name>
    <dbReference type="NCBI Taxonomy" id="7141"/>
    <lineage>
        <taxon>Eukaryota</taxon>
        <taxon>Metazoa</taxon>
        <taxon>Ecdysozoa</taxon>
        <taxon>Arthropoda</taxon>
        <taxon>Hexapoda</taxon>
        <taxon>Insecta</taxon>
        <taxon>Pterygota</taxon>
        <taxon>Neoptera</taxon>
        <taxon>Endopterygota</taxon>
        <taxon>Lepidoptera</taxon>
        <taxon>Glossata</taxon>
        <taxon>Ditrysia</taxon>
        <taxon>Tortricoidea</taxon>
        <taxon>Tortricidae</taxon>
        <taxon>Tortricinae</taxon>
        <taxon>Choristoneura</taxon>
    </lineage>
</organism>